<evidence type="ECO:0000313" key="1">
    <source>
        <dbReference type="EMBL" id="MDA0632717.1"/>
    </source>
</evidence>
<dbReference type="EMBL" id="JAPNNL010000011">
    <property type="protein sequence ID" value="MDA0632717.1"/>
    <property type="molecule type" value="Genomic_DNA"/>
</dbReference>
<dbReference type="Proteomes" id="UP001144036">
    <property type="component" value="Unassembled WGS sequence"/>
</dbReference>
<organism evidence="1 2">
    <name type="scientific">Nonomuraea corallina</name>
    <dbReference type="NCBI Taxonomy" id="2989783"/>
    <lineage>
        <taxon>Bacteria</taxon>
        <taxon>Bacillati</taxon>
        <taxon>Actinomycetota</taxon>
        <taxon>Actinomycetes</taxon>
        <taxon>Streptosporangiales</taxon>
        <taxon>Streptosporangiaceae</taxon>
        <taxon>Nonomuraea</taxon>
    </lineage>
</organism>
<evidence type="ECO:0000313" key="2">
    <source>
        <dbReference type="Proteomes" id="UP001144036"/>
    </source>
</evidence>
<gene>
    <name evidence="1" type="ORF">OUY22_04755</name>
</gene>
<dbReference type="SMART" id="SM01260">
    <property type="entry name" value="LANC_like"/>
    <property type="match status" value="1"/>
</dbReference>
<proteinExistence type="predicted"/>
<feature type="non-terminal residue" evidence="1">
    <location>
        <position position="1"/>
    </location>
</feature>
<dbReference type="Pfam" id="PF05147">
    <property type="entry name" value="LANC_like"/>
    <property type="match status" value="1"/>
</dbReference>
<keyword evidence="2" id="KW-1185">Reference proteome</keyword>
<dbReference type="PRINTS" id="PR01950">
    <property type="entry name" value="LANCSUPER"/>
</dbReference>
<dbReference type="SUPFAM" id="SSF158745">
    <property type="entry name" value="LanC-like"/>
    <property type="match status" value="1"/>
</dbReference>
<name>A0ABT4S6B0_9ACTN</name>
<evidence type="ECO:0008006" key="3">
    <source>
        <dbReference type="Google" id="ProtNLM"/>
    </source>
</evidence>
<comment type="caution">
    <text evidence="1">The sequence shown here is derived from an EMBL/GenBank/DDBJ whole genome shotgun (WGS) entry which is preliminary data.</text>
</comment>
<dbReference type="InterPro" id="IPR007822">
    <property type="entry name" value="LANC-like"/>
</dbReference>
<dbReference type="InterPro" id="IPR012341">
    <property type="entry name" value="6hp_glycosidase-like_sf"/>
</dbReference>
<reference evidence="1" key="1">
    <citation type="submission" date="2022-11" db="EMBL/GenBank/DDBJ databases">
        <title>Nonomuraea corallina sp. nov., a new species of the genus Nonomuraea isolated from sea side sediment in Thai sea.</title>
        <authorList>
            <person name="Ngamcharungchit C."/>
            <person name="Matsumoto A."/>
            <person name="Suriyachadkun C."/>
            <person name="Panbangred W."/>
            <person name="Inahashi Y."/>
            <person name="Intra B."/>
        </authorList>
    </citation>
    <scope>NUCLEOTIDE SEQUENCE</scope>
    <source>
        <strain evidence="1">MCN248</strain>
    </source>
</reference>
<dbReference type="PANTHER" id="PTHR12736:SF7">
    <property type="entry name" value="LANC-LIKE PROTEIN 3"/>
    <property type="match status" value="1"/>
</dbReference>
<dbReference type="Gene3D" id="1.50.10.10">
    <property type="match status" value="1"/>
</dbReference>
<dbReference type="PANTHER" id="PTHR12736">
    <property type="entry name" value="LANC-LIKE PROTEIN"/>
    <property type="match status" value="1"/>
</dbReference>
<dbReference type="RefSeq" id="WP_333486596.1">
    <property type="nucleotide sequence ID" value="NZ_JAPNNL010000011.1"/>
</dbReference>
<sequence length="470" mass="48998">LVYLMLTGAHTHAFSLHPEHMLRQVRDEPPLPFSAQGPARLPATERVLRRALSKDPDDRYPSLAGLLRSLRAAAASDRAAAPVARPGGGGKLLDRVLSRLDVPGPLFDAPLEPPTASVTNGAAGFAYALLRIAQRRGDGHLLALADAWAVRAAAAGEEAFVNESLGIVPALTGGASLYHQVSGVHCVRALIARARGDAGSRDAALEAFLRAASAPCPELDVAFGRSGLLLGCATLLEECAGSPLDGGLRSLGARLSDSVRSELACAPPIAHGQRLRALGAAHGWAGCLFALLRWARASSTPLAGEVPGLLDQLGALAHPAGRGLLWPFRAGGPRPDPLMGASWCNGGTGLVPLWWLARTLTGEPRYEEWARGAAWAACEAPLPGPADLCCGLAGRAYALLGQHAMTGDALWLARAETLAAHAATRVLEAAQRPDSLHKGEIGVALLIGELDTPHAARMPFYEGEGSPPPR</sequence>
<accession>A0ABT4S6B0</accession>
<protein>
    <recommendedName>
        <fullName evidence="3">Lanthionine synthetase C family protein</fullName>
    </recommendedName>
</protein>